<evidence type="ECO:0000313" key="5">
    <source>
        <dbReference type="EMBL" id="TDE15413.1"/>
    </source>
</evidence>
<dbReference type="OrthoDB" id="9801795at2"/>
<accession>A0A4R5DWK6</accession>
<dbReference type="InterPro" id="IPR003702">
    <property type="entry name" value="ActCoA_hydro_N"/>
</dbReference>
<dbReference type="PANTHER" id="PTHR21432:SF20">
    <property type="entry name" value="ACETYL-COA HYDROLASE"/>
    <property type="match status" value="1"/>
</dbReference>
<dbReference type="GO" id="GO:0016787">
    <property type="term" value="F:hydrolase activity"/>
    <property type="evidence" value="ECO:0007669"/>
    <property type="project" value="UniProtKB-KW"/>
</dbReference>
<evidence type="ECO:0000259" key="3">
    <source>
        <dbReference type="Pfam" id="PF02550"/>
    </source>
</evidence>
<organism evidence="5 6">
    <name type="scientific">Dyadobacter psychrotolerans</name>
    <dbReference type="NCBI Taxonomy" id="2541721"/>
    <lineage>
        <taxon>Bacteria</taxon>
        <taxon>Pseudomonadati</taxon>
        <taxon>Bacteroidota</taxon>
        <taxon>Cytophagia</taxon>
        <taxon>Cytophagales</taxon>
        <taxon>Spirosomataceae</taxon>
        <taxon>Dyadobacter</taxon>
    </lineage>
</organism>
<dbReference type="EMBL" id="SMFL01000004">
    <property type="protein sequence ID" value="TDE15413.1"/>
    <property type="molecule type" value="Genomic_DNA"/>
</dbReference>
<dbReference type="Pfam" id="PF02550">
    <property type="entry name" value="AcetylCoA_hydro"/>
    <property type="match status" value="1"/>
</dbReference>
<evidence type="ECO:0000256" key="1">
    <source>
        <dbReference type="ARBA" id="ARBA00009632"/>
    </source>
</evidence>
<dbReference type="Gene3D" id="3.30.750.70">
    <property type="entry name" value="4-hydroxybutyrate coenzyme like domains"/>
    <property type="match status" value="1"/>
</dbReference>
<dbReference type="InterPro" id="IPR026888">
    <property type="entry name" value="AcetylCoA_hyd_C"/>
</dbReference>
<dbReference type="Gene3D" id="3.40.1080.10">
    <property type="entry name" value="Glutaconate Coenzyme A-transferase"/>
    <property type="match status" value="1"/>
</dbReference>
<keyword evidence="5" id="KW-0378">Hydrolase</keyword>
<dbReference type="InterPro" id="IPR046433">
    <property type="entry name" value="ActCoA_hydro"/>
</dbReference>
<protein>
    <submittedName>
        <fullName evidence="5">Acetyl-CoA hydrolase/transferase family protein</fullName>
    </submittedName>
</protein>
<dbReference type="PANTHER" id="PTHR21432">
    <property type="entry name" value="ACETYL-COA HYDROLASE-RELATED"/>
    <property type="match status" value="1"/>
</dbReference>
<dbReference type="SUPFAM" id="SSF100950">
    <property type="entry name" value="NagB/RpiA/CoA transferase-like"/>
    <property type="match status" value="2"/>
</dbReference>
<dbReference type="InterPro" id="IPR038460">
    <property type="entry name" value="AcetylCoA_hyd_C_sf"/>
</dbReference>
<dbReference type="Gene3D" id="3.40.1080.20">
    <property type="entry name" value="Acetyl-CoA hydrolase/transferase C-terminal domain"/>
    <property type="match status" value="1"/>
</dbReference>
<comment type="caution">
    <text evidence="5">The sequence shown here is derived from an EMBL/GenBank/DDBJ whole genome shotgun (WGS) entry which is preliminary data.</text>
</comment>
<feature type="domain" description="Acetyl-CoA hydrolase/transferase C-terminal" evidence="4">
    <location>
        <begin position="268"/>
        <end position="419"/>
    </location>
</feature>
<evidence type="ECO:0000256" key="2">
    <source>
        <dbReference type="ARBA" id="ARBA00022679"/>
    </source>
</evidence>
<name>A0A4R5DWK6_9BACT</name>
<evidence type="ECO:0000313" key="6">
    <source>
        <dbReference type="Proteomes" id="UP000294850"/>
    </source>
</evidence>
<evidence type="ECO:0000259" key="4">
    <source>
        <dbReference type="Pfam" id="PF13336"/>
    </source>
</evidence>
<feature type="domain" description="Acetyl-CoA hydrolase/transferase N-terminal" evidence="3">
    <location>
        <begin position="7"/>
        <end position="175"/>
    </location>
</feature>
<dbReference type="GO" id="GO:0006083">
    <property type="term" value="P:acetate metabolic process"/>
    <property type="evidence" value="ECO:0007669"/>
    <property type="project" value="InterPro"/>
</dbReference>
<reference evidence="5 6" key="1">
    <citation type="submission" date="2019-03" db="EMBL/GenBank/DDBJ databases">
        <title>Dyadobacter AR-3-6 sp. nov., isolated from arctic soil.</title>
        <authorList>
            <person name="Chaudhary D.K."/>
        </authorList>
    </citation>
    <scope>NUCLEOTIDE SEQUENCE [LARGE SCALE GENOMIC DNA]</scope>
    <source>
        <strain evidence="5 6">AR-3-6</strain>
    </source>
</reference>
<dbReference type="RefSeq" id="WP_131958676.1">
    <property type="nucleotide sequence ID" value="NZ_SMFL01000004.1"/>
</dbReference>
<gene>
    <name evidence="5" type="ORF">E0F88_12945</name>
</gene>
<dbReference type="Pfam" id="PF13336">
    <property type="entry name" value="AcetylCoA_hyd_C"/>
    <property type="match status" value="1"/>
</dbReference>
<dbReference type="AlphaFoldDB" id="A0A4R5DWK6"/>
<dbReference type="InterPro" id="IPR037171">
    <property type="entry name" value="NagB/RpiA_transferase-like"/>
</dbReference>
<dbReference type="GO" id="GO:0008775">
    <property type="term" value="F:acetate CoA-transferase activity"/>
    <property type="evidence" value="ECO:0007669"/>
    <property type="project" value="InterPro"/>
</dbReference>
<keyword evidence="6" id="KW-1185">Reference proteome</keyword>
<proteinExistence type="inferred from homology"/>
<sequence length="442" mass="48188">MNTPVYVSADEAVKYIRSGNRVFIHGSAATPVHLVEALQRRHWELKNVEFVSITTLGDVNFNNPVHHNSFFFNSLFVSANTRSVVNSDYGDYVPIFLSQIPQLIKNGRLPIDVALIQVSPPDAHGYCSLGTSVDIARAVVDNSAYVIAQVNPAMPRTHGDGFLHISKINALVWHESALPEVDYSLNCKSAVVQIGQNIASLIEDGATLQVGIGGIPDQVLKNLGNHKNLGLHTEMLSDGVIPLIQSGVINNSLKKLNRGKSVTSFMVGTRKLYDFVNDNPAIRVMDIGYVNDTSIIRQNQKVTAINSAIELDITGQVCADSLGTYQYSGIGGQMDFIHGASLSQGGKPIIALPSVTSTGISRIVPFLKEGAGVVTTRGHIHWVVTEYGIVDLFGKSLKQRARALISIAHPNHRESLEKAFCERFGSYDRPAVTSLSERIYYP</sequence>
<keyword evidence="2 5" id="KW-0808">Transferase</keyword>
<dbReference type="Proteomes" id="UP000294850">
    <property type="component" value="Unassembled WGS sequence"/>
</dbReference>
<comment type="similarity">
    <text evidence="1">Belongs to the acetyl-CoA hydrolase/transferase family.</text>
</comment>